<dbReference type="SUPFAM" id="SSF69318">
    <property type="entry name" value="Integrin alpha N-terminal domain"/>
    <property type="match status" value="1"/>
</dbReference>
<feature type="domain" description="Rhamnogalacturonan I lyase beta-sheet" evidence="1">
    <location>
        <begin position="117"/>
        <end position="209"/>
    </location>
</feature>
<dbReference type="Gene3D" id="3.40.50.1110">
    <property type="entry name" value="SGNH hydrolase"/>
    <property type="match status" value="1"/>
</dbReference>
<dbReference type="AlphaFoldDB" id="A7B574"/>
<name>A7B574_MEDG7</name>
<dbReference type="Pfam" id="PF21348">
    <property type="entry name" value="RGL11_C"/>
    <property type="match status" value="2"/>
</dbReference>
<dbReference type="InterPro" id="IPR037459">
    <property type="entry name" value="RhgT-like"/>
</dbReference>
<dbReference type="PANTHER" id="PTHR43118:SF1">
    <property type="entry name" value="RHAMNOGALACTURONAN LYASE (EUROFUNG)"/>
    <property type="match status" value="1"/>
</dbReference>
<dbReference type="PaxDb" id="411470-RUMGNA_02711"/>
<organism evidence="3 4">
    <name type="scientific">Mediterraneibacter gnavus (strain ATCC 29149 / DSM 114966 / JCM 6515 / VPI C7-9)</name>
    <name type="common">Ruminococcus gnavus</name>
    <dbReference type="NCBI Taxonomy" id="411470"/>
    <lineage>
        <taxon>Bacteria</taxon>
        <taxon>Bacillati</taxon>
        <taxon>Bacillota</taxon>
        <taxon>Clostridia</taxon>
        <taxon>Lachnospirales</taxon>
        <taxon>Lachnospiraceae</taxon>
        <taxon>Mediterraneibacter</taxon>
    </lineage>
</organism>
<dbReference type="CDD" id="cd01821">
    <property type="entry name" value="Rhamnogalacturan_acetylesterase_like"/>
    <property type="match status" value="1"/>
</dbReference>
<evidence type="ECO:0000313" key="3">
    <source>
        <dbReference type="EMBL" id="EDN77097.1"/>
    </source>
</evidence>
<dbReference type="eggNOG" id="COG2755">
    <property type="taxonomic scope" value="Bacteria"/>
</dbReference>
<reference evidence="3 4" key="2">
    <citation type="submission" date="2007-06" db="EMBL/GenBank/DDBJ databases">
        <title>Draft genome sequence of Ruminococcus gnavus (ATCC 29149).</title>
        <authorList>
            <person name="Sudarsanam P."/>
            <person name="Ley R."/>
            <person name="Guruge J."/>
            <person name="Turnbaugh P.J."/>
            <person name="Mahowald M."/>
            <person name="Liep D."/>
            <person name="Gordon J."/>
        </authorList>
    </citation>
    <scope>NUCLEOTIDE SEQUENCE [LARGE SCALE GENOMIC DNA]</scope>
    <source>
        <strain evidence="3 4">ATCC 29149</strain>
    </source>
</reference>
<comment type="caution">
    <text evidence="3">The sequence shown here is derived from an EMBL/GenBank/DDBJ whole genome shotgun (WGS) entry which is preliminary data.</text>
</comment>
<evidence type="ECO:0000259" key="1">
    <source>
        <dbReference type="Pfam" id="PF18370"/>
    </source>
</evidence>
<dbReference type="Pfam" id="PF00657">
    <property type="entry name" value="Lipase_GDSL"/>
    <property type="match status" value="1"/>
</dbReference>
<evidence type="ECO:0000259" key="2">
    <source>
        <dbReference type="Pfam" id="PF21348"/>
    </source>
</evidence>
<dbReference type="InterPro" id="IPR036514">
    <property type="entry name" value="SGNH_hydro_sf"/>
</dbReference>
<dbReference type="Gene3D" id="2.60.40.10">
    <property type="entry name" value="Immunoglobulins"/>
    <property type="match status" value="1"/>
</dbReference>
<dbReference type="InterPro" id="IPR034641">
    <property type="entry name" value="RGL11"/>
</dbReference>
<dbReference type="PANTHER" id="PTHR43118">
    <property type="entry name" value="RHAMNOGALACTURONAN LYASE (EUROFUNG)"/>
    <property type="match status" value="1"/>
</dbReference>
<dbReference type="CDD" id="cd10318">
    <property type="entry name" value="RGL11"/>
    <property type="match status" value="1"/>
</dbReference>
<dbReference type="InterPro" id="IPR041624">
    <property type="entry name" value="RGI_lyase"/>
</dbReference>
<dbReference type="InterPro" id="IPR028994">
    <property type="entry name" value="Integrin_alpha_N"/>
</dbReference>
<dbReference type="Pfam" id="PF18370">
    <property type="entry name" value="RGI_lyase"/>
    <property type="match status" value="1"/>
</dbReference>
<dbReference type="CAZy" id="PL11">
    <property type="family name" value="Polysaccharide Lyase Family 11"/>
</dbReference>
<sequence length="1066" mass="120835">MRKASAGKLVGAFCVSIGNCGKENKMMELAQITRNEAVIMWDEAIGAQSYRIYWSDREGEQVRYQMIGEIPADQERVYRLKKSTHRPHYLKLVPVIDGKETAEELFVTPVHYIQKEQLEQLKRGLIAVPCREGVFLSWRLFLTEVTGVREDGRGLDGVGFVIYRNGESIAEVNDSMNYLDIQGGMDDQYSVAPVINGNILSRCECVNVWENGYYDIPIQKPADGITPAGEAFTYSANDMSVADVDGDGEYEYIVKWDPSNSHDVSIKGYTGHCYLDCYKLDGELMWRLDMGENIRAGAHYTQFICYDFNGDGQAEMAVKTAPGTKMTIFFEGKEKEQYITIPEKDMCAGITHEDSYVCSAEDYYEHLVKVFQSWHEQPEVISGTWPSTLEECFGTEQRFEYPLSEQDARQLTDYFIDVYAKERSDKNCLREFEGFIYEGPEYLTMFAGNGEELETIEFPVGRTDDGLRWGDYAMKRIEPCNRVDRFLSGVAYLDGERPYLIVCRGYYTRSTLTAYRFFENKFETEWKVDSGFVPMNNPFHDNPHLKKGEDPVYGKLAGQGNHSLATADVDGDGCMEIIYGAACIDHDGSLLYSSYGMLPDGREAKFGHGDAMHVADIDPDRPGLEIFNVFEEGINAPYGYALRHAENGEVVFGEYAEEDLGRCMIGDIHPNARGLQCWVNGKGTYDCHGTLLEAGSPGSNMSIRWASDLTTQITDGEDYLHETATGVISDMIHGEMLRPENTLTNNGTKGNPCLVADIFGDFREEILLRTSDSSAIRIYSSTELTEHKLFTLMHDVQYRCGVAWQNNCYNQPGYTKFYYASDMDFRQVLPEMKRKPVLYLAGDSTAQSYHESERPQTGWGEKLVDALEAENCWKEAHRDSSPFSQEMSYETRHIIVDNCAMAGRSSRSFREEGRLEDIKNQMKSGDYLLIQFGHNDAAAEKKERYVPLETFGESLMEYIRVAREKKAYPILISSICLRPCLANEQGENAKIDALLPKYAKEMKKLADKENIPYVDMLGITRKACAKAGEEQTAVWYREDNVHLQEAGAQLYAHFVAEEIKKLIGKE</sequence>
<dbReference type="Proteomes" id="UP000004410">
    <property type="component" value="Unassembled WGS sequence"/>
</dbReference>
<dbReference type="eggNOG" id="COG3401">
    <property type="taxonomic scope" value="Bacteria"/>
</dbReference>
<gene>
    <name evidence="3" type="ORF">RUMGNA_02711</name>
</gene>
<dbReference type="InterPro" id="IPR049366">
    <property type="entry name" value="RGL11_C"/>
</dbReference>
<dbReference type="SUPFAM" id="SSF52266">
    <property type="entry name" value="SGNH hydrolase"/>
    <property type="match status" value="1"/>
</dbReference>
<dbReference type="EMBL" id="AAYG02000020">
    <property type="protein sequence ID" value="EDN77097.1"/>
    <property type="molecule type" value="Genomic_DNA"/>
</dbReference>
<reference evidence="3 4" key="1">
    <citation type="submission" date="2007-04" db="EMBL/GenBank/DDBJ databases">
        <authorList>
            <person name="Fulton L."/>
            <person name="Clifton S."/>
            <person name="Fulton B."/>
            <person name="Xu J."/>
            <person name="Minx P."/>
            <person name="Pepin K.H."/>
            <person name="Johnson M."/>
            <person name="Thiruvilangam P."/>
            <person name="Bhonagiri V."/>
            <person name="Nash W.E."/>
            <person name="Mardis E.R."/>
            <person name="Wilson R.K."/>
        </authorList>
    </citation>
    <scope>NUCLEOTIDE SEQUENCE [LARGE SCALE GENOMIC DNA]</scope>
    <source>
        <strain evidence="3 4">ATCC 29149</strain>
    </source>
</reference>
<dbReference type="GO" id="GO:0016788">
    <property type="term" value="F:hydrolase activity, acting on ester bonds"/>
    <property type="evidence" value="ECO:0007669"/>
    <property type="project" value="InterPro"/>
</dbReference>
<dbReference type="InterPro" id="IPR013783">
    <property type="entry name" value="Ig-like_fold"/>
</dbReference>
<feature type="domain" description="Rhamnogalacturonan lyase family 11 C-terminal" evidence="2">
    <location>
        <begin position="213"/>
        <end position="325"/>
    </location>
</feature>
<evidence type="ECO:0000313" key="4">
    <source>
        <dbReference type="Proteomes" id="UP000004410"/>
    </source>
</evidence>
<feature type="domain" description="Rhamnogalacturonan lyase family 11 C-terminal" evidence="2">
    <location>
        <begin position="429"/>
        <end position="824"/>
    </location>
</feature>
<dbReference type="InterPro" id="IPR001087">
    <property type="entry name" value="GDSL"/>
</dbReference>
<accession>A7B574</accession>
<protein>
    <submittedName>
        <fullName evidence="3">FG-GAP repeat protein</fullName>
    </submittedName>
</protein>
<proteinExistence type="predicted"/>